<organism evidence="1 2">
    <name type="scientific">Chaetoceros tenuissimus</name>
    <dbReference type="NCBI Taxonomy" id="426638"/>
    <lineage>
        <taxon>Eukaryota</taxon>
        <taxon>Sar</taxon>
        <taxon>Stramenopiles</taxon>
        <taxon>Ochrophyta</taxon>
        <taxon>Bacillariophyta</taxon>
        <taxon>Coscinodiscophyceae</taxon>
        <taxon>Chaetocerotophycidae</taxon>
        <taxon>Chaetocerotales</taxon>
        <taxon>Chaetocerotaceae</taxon>
        <taxon>Chaetoceros</taxon>
    </lineage>
</organism>
<name>A0AAD3CLX0_9STRA</name>
<sequence>MKRVLSPLTCLFSLWSVGAFTTISTFSATAARRTTRRCTIQQRHPLTQHKTNDGELFDLSATVSLLDFEQDKTDDEILFIIETILKNARDSNVDISDSNLLELVEACERKLATRNDDIYVQGESEYIYLIKDGTCLPFLEGKQHGEIKAGHLFAYGDDKSAKSVMVTSNTLVYYQIQEAVFRKILGESIIQQIFSPGVDYNKGQDSISNPIDEKNDQFATTTSSEICTAQSFDTREGINFIPLKTNSSWFWSEYDGSILQIISTDQIVLNTLVTTILVLFIRIMTGETLFSEIDDSLPFLQNLRYVKEIWQNASRIHDAFLSDFFLP</sequence>
<dbReference type="SUPFAM" id="SSF51206">
    <property type="entry name" value="cAMP-binding domain-like"/>
    <property type="match status" value="1"/>
</dbReference>
<keyword evidence="2" id="KW-1185">Reference proteome</keyword>
<accession>A0AAD3CLX0</accession>
<evidence type="ECO:0008006" key="3">
    <source>
        <dbReference type="Google" id="ProtNLM"/>
    </source>
</evidence>
<dbReference type="EMBL" id="BLLK01000022">
    <property type="protein sequence ID" value="GFH47070.1"/>
    <property type="molecule type" value="Genomic_DNA"/>
</dbReference>
<dbReference type="InterPro" id="IPR014710">
    <property type="entry name" value="RmlC-like_jellyroll"/>
</dbReference>
<reference evidence="1 2" key="1">
    <citation type="journal article" date="2021" name="Sci. Rep.">
        <title>The genome of the diatom Chaetoceros tenuissimus carries an ancient integrated fragment of an extant virus.</title>
        <authorList>
            <person name="Hongo Y."/>
            <person name="Kimura K."/>
            <person name="Takaki Y."/>
            <person name="Yoshida Y."/>
            <person name="Baba S."/>
            <person name="Kobayashi G."/>
            <person name="Nagasaki K."/>
            <person name="Hano T."/>
            <person name="Tomaru Y."/>
        </authorList>
    </citation>
    <scope>NUCLEOTIDE SEQUENCE [LARGE SCALE GENOMIC DNA]</scope>
    <source>
        <strain evidence="1 2">NIES-3715</strain>
    </source>
</reference>
<evidence type="ECO:0000313" key="1">
    <source>
        <dbReference type="EMBL" id="GFH47070.1"/>
    </source>
</evidence>
<evidence type="ECO:0000313" key="2">
    <source>
        <dbReference type="Proteomes" id="UP001054902"/>
    </source>
</evidence>
<dbReference type="Proteomes" id="UP001054902">
    <property type="component" value="Unassembled WGS sequence"/>
</dbReference>
<protein>
    <recommendedName>
        <fullName evidence="3">Cyclic nucleotide-binding domain-containing protein</fullName>
    </recommendedName>
</protein>
<dbReference type="AlphaFoldDB" id="A0AAD3CLX0"/>
<comment type="caution">
    <text evidence="1">The sequence shown here is derived from an EMBL/GenBank/DDBJ whole genome shotgun (WGS) entry which is preliminary data.</text>
</comment>
<proteinExistence type="predicted"/>
<dbReference type="InterPro" id="IPR018490">
    <property type="entry name" value="cNMP-bd_dom_sf"/>
</dbReference>
<dbReference type="Gene3D" id="2.60.120.10">
    <property type="entry name" value="Jelly Rolls"/>
    <property type="match status" value="1"/>
</dbReference>
<gene>
    <name evidence="1" type="ORF">CTEN210_03545</name>
</gene>